<reference evidence="1 2" key="1">
    <citation type="submission" date="2013-11" db="EMBL/GenBank/DDBJ databases">
        <title>The Genome Sequence of Phytophthora parasitica CJ05E6.</title>
        <authorList>
            <consortium name="The Broad Institute Genomics Platform"/>
            <person name="Russ C."/>
            <person name="Tyler B."/>
            <person name="Panabieres F."/>
            <person name="Shan W."/>
            <person name="Tripathy S."/>
            <person name="Grunwald N."/>
            <person name="Machado M."/>
            <person name="Johnson C.S."/>
            <person name="Arredondo F."/>
            <person name="Hong C."/>
            <person name="Coffey M."/>
            <person name="Young S.K."/>
            <person name="Zeng Q."/>
            <person name="Gargeya S."/>
            <person name="Fitzgerald M."/>
            <person name="Abouelleil A."/>
            <person name="Alvarado L."/>
            <person name="Chapman S.B."/>
            <person name="Gainer-Dewar J."/>
            <person name="Goldberg J."/>
            <person name="Griggs A."/>
            <person name="Gujja S."/>
            <person name="Hansen M."/>
            <person name="Howarth C."/>
            <person name="Imamovic A."/>
            <person name="Ireland A."/>
            <person name="Larimer J."/>
            <person name="McCowan C."/>
            <person name="Murphy C."/>
            <person name="Pearson M."/>
            <person name="Poon T.W."/>
            <person name="Priest M."/>
            <person name="Roberts A."/>
            <person name="Saif S."/>
            <person name="Shea T."/>
            <person name="Sykes S."/>
            <person name="Wortman J."/>
            <person name="Nusbaum C."/>
            <person name="Birren B."/>
        </authorList>
    </citation>
    <scope>NUCLEOTIDE SEQUENCE [LARGE SCALE GENOMIC DNA]</scope>
    <source>
        <strain evidence="1 2">CJ05E6</strain>
    </source>
</reference>
<organism evidence="1 2">
    <name type="scientific">Phytophthora nicotianae</name>
    <name type="common">Potato buckeye rot agent</name>
    <name type="synonym">Phytophthora parasitica</name>
    <dbReference type="NCBI Taxonomy" id="4792"/>
    <lineage>
        <taxon>Eukaryota</taxon>
        <taxon>Sar</taxon>
        <taxon>Stramenopiles</taxon>
        <taxon>Oomycota</taxon>
        <taxon>Peronosporomycetes</taxon>
        <taxon>Peronosporales</taxon>
        <taxon>Peronosporaceae</taxon>
        <taxon>Phytophthora</taxon>
    </lineage>
</organism>
<dbReference type="EMBL" id="KI673063">
    <property type="protein sequence ID" value="ETL39623.1"/>
    <property type="molecule type" value="Genomic_DNA"/>
</dbReference>
<dbReference type="VEuPathDB" id="FungiDB:PPTG_10180"/>
<dbReference type="Proteomes" id="UP000053864">
    <property type="component" value="Unassembled WGS sequence"/>
</dbReference>
<protein>
    <submittedName>
        <fullName evidence="1">Uncharacterized protein</fullName>
    </submittedName>
</protein>
<name>W2J1Z3_PHYNI</name>
<proteinExistence type="predicted"/>
<dbReference type="AlphaFoldDB" id="W2J1Z3"/>
<sequence>MPEPTAEFRRALGWSATAARSLGELRAVEEALKDVYATRAVAEARRQEELAAGGVVGDNDVRTGEAQPLVLAATGLDAIGESDWTRAYEAPLQQSRTRRRYEKRVRKALAKARRALRARLAAGTYPDGAYDE</sequence>
<evidence type="ECO:0000313" key="1">
    <source>
        <dbReference type="EMBL" id="ETL39623.1"/>
    </source>
</evidence>
<accession>W2J1Z3</accession>
<gene>
    <name evidence="1" type="ORF">L916_09059</name>
</gene>
<evidence type="ECO:0000313" key="2">
    <source>
        <dbReference type="Proteomes" id="UP000053864"/>
    </source>
</evidence>